<dbReference type="OrthoDB" id="4566419at2"/>
<organism evidence="2 3">
    <name type="scientific">Corynebacterium deserti GIMN1.010</name>
    <dbReference type="NCBI Taxonomy" id="931089"/>
    <lineage>
        <taxon>Bacteria</taxon>
        <taxon>Bacillati</taxon>
        <taxon>Actinomycetota</taxon>
        <taxon>Actinomycetes</taxon>
        <taxon>Mycobacteriales</taxon>
        <taxon>Corynebacteriaceae</taxon>
        <taxon>Corynebacterium</taxon>
    </lineage>
</organism>
<keyword evidence="3" id="KW-1185">Reference proteome</keyword>
<proteinExistence type="predicted"/>
<dbReference type="AlphaFoldDB" id="A0A0M3Q9U5"/>
<dbReference type="PROSITE" id="PS51257">
    <property type="entry name" value="PROKAR_LIPOPROTEIN"/>
    <property type="match status" value="1"/>
</dbReference>
<dbReference type="EMBL" id="CP009220">
    <property type="protein sequence ID" value="ALC06319.1"/>
    <property type="molecule type" value="Genomic_DNA"/>
</dbReference>
<evidence type="ECO:0000256" key="1">
    <source>
        <dbReference type="SAM" id="SignalP"/>
    </source>
</evidence>
<dbReference type="KEGG" id="cdx:CDES_09670"/>
<dbReference type="PATRIC" id="fig|931089.4.peg.1952"/>
<evidence type="ECO:0000313" key="3">
    <source>
        <dbReference type="Proteomes" id="UP000068067"/>
    </source>
</evidence>
<protein>
    <recommendedName>
        <fullName evidence="4">Secreted protein</fullName>
    </recommendedName>
</protein>
<dbReference type="STRING" id="931089.CDES_09670"/>
<reference evidence="2 3" key="1">
    <citation type="submission" date="2014-08" db="EMBL/GenBank/DDBJ databases">
        <title>Complete genome sequence of Corynebacterium deserti GIMN1.010 (=DSM 45689), isolated from desert sand in western China.</title>
        <authorList>
            <person name="Ruckert C."/>
            <person name="Albersmeier A."/>
            <person name="Kalinowski J."/>
        </authorList>
    </citation>
    <scope>NUCLEOTIDE SEQUENCE [LARGE SCALE GENOMIC DNA]</scope>
    <source>
        <strain evidence="2 3">GIMN1.010</strain>
    </source>
</reference>
<dbReference type="Proteomes" id="UP000068067">
    <property type="component" value="Chromosome"/>
</dbReference>
<evidence type="ECO:0000313" key="2">
    <source>
        <dbReference type="EMBL" id="ALC06319.1"/>
    </source>
</evidence>
<sequence>MTAGTPRSARSKALAMTLVLSTSLMLASCSSGSEDTPTEVEQSVGLAVNPARIVVENAGEGTKQVITYKDVPESEENAPAQDVTLNLSQGFAQSIVTADTVDPVAPAGGDVTTLHLPVTATTKPAEASDEEMVPATRDISLTAGDPTISDTSQAADMNSAGGFNLGIRATDSGQHTVLSFAAPVDATDQGRLLMEQYLLTFTSLPIVFPEEEIGVGATWTVDSRVTGESTLLQTVTYTLAGIDGDKVDLDVAVSQRPSMGAIEITEDENGEALETPEQLAVLNSNTTSVGSLSIDLTQPLPTSGQVSWTTRVIYGGSNNDVRVVQDSTSSVSFGDEESQISH</sequence>
<dbReference type="RefSeq" id="WP_053545270.1">
    <property type="nucleotide sequence ID" value="NZ_CP009220.1"/>
</dbReference>
<accession>A0A0M3Q9U5</accession>
<feature type="signal peptide" evidence="1">
    <location>
        <begin position="1"/>
        <end position="27"/>
    </location>
</feature>
<name>A0A0M3Q9U5_9CORY</name>
<feature type="chain" id="PRO_5039463220" description="Secreted protein" evidence="1">
    <location>
        <begin position="28"/>
        <end position="342"/>
    </location>
</feature>
<keyword evidence="1" id="KW-0732">Signal</keyword>
<gene>
    <name evidence="2" type="ORF">CDES_09670</name>
</gene>
<evidence type="ECO:0008006" key="4">
    <source>
        <dbReference type="Google" id="ProtNLM"/>
    </source>
</evidence>